<dbReference type="InterPro" id="IPR003663">
    <property type="entry name" value="Sugar/inositol_transpt"/>
</dbReference>
<protein>
    <submittedName>
        <fullName evidence="12">Maltose permease</fullName>
    </submittedName>
</protein>
<feature type="transmembrane region" description="Helical" evidence="10">
    <location>
        <begin position="506"/>
        <end position="529"/>
    </location>
</feature>
<dbReference type="PANTHER" id="PTHR48022:SF53">
    <property type="entry name" value="ALPHA-GLUCOSIDE TRANSPORTER, PUTATIVE (AFU_ORTHOLOGUE AFUA_3G01700)-RELATED"/>
    <property type="match status" value="1"/>
</dbReference>
<comment type="caution">
    <text evidence="12">The sequence shown here is derived from an EMBL/GenBank/DDBJ whole genome shotgun (WGS) entry which is preliminary data.</text>
</comment>
<comment type="catalytic activity">
    <reaction evidence="7">
        <text>myo-inositol(out) + H(+)(out) = myo-inositol(in) + H(+)(in)</text>
        <dbReference type="Rhea" id="RHEA:60364"/>
        <dbReference type="ChEBI" id="CHEBI:15378"/>
        <dbReference type="ChEBI" id="CHEBI:17268"/>
    </reaction>
</comment>
<dbReference type="InterPro" id="IPR036259">
    <property type="entry name" value="MFS_trans_sf"/>
</dbReference>
<evidence type="ECO:0000256" key="4">
    <source>
        <dbReference type="ARBA" id="ARBA00022692"/>
    </source>
</evidence>
<dbReference type="SUPFAM" id="SSF103473">
    <property type="entry name" value="MFS general substrate transporter"/>
    <property type="match status" value="1"/>
</dbReference>
<dbReference type="NCBIfam" id="TIGR00879">
    <property type="entry name" value="SP"/>
    <property type="match status" value="1"/>
</dbReference>
<dbReference type="InterPro" id="IPR005828">
    <property type="entry name" value="MFS_sugar_transport-like"/>
</dbReference>
<feature type="transmembrane region" description="Helical" evidence="10">
    <location>
        <begin position="257"/>
        <end position="276"/>
    </location>
</feature>
<dbReference type="Pfam" id="PF00083">
    <property type="entry name" value="Sugar_tr"/>
    <property type="match status" value="1"/>
</dbReference>
<feature type="transmembrane region" description="Helical" evidence="10">
    <location>
        <begin position="541"/>
        <end position="557"/>
    </location>
</feature>
<keyword evidence="5 10" id="KW-1133">Transmembrane helix</keyword>
<dbReference type="FunFam" id="1.20.1250.20:FF:000078">
    <property type="entry name" value="MFS maltose transporter, putative"/>
    <property type="match status" value="1"/>
</dbReference>
<feature type="transmembrane region" description="Helical" evidence="10">
    <location>
        <begin position="469"/>
        <end position="494"/>
    </location>
</feature>
<dbReference type="InterPro" id="IPR005829">
    <property type="entry name" value="Sugar_transporter_CS"/>
</dbReference>
<evidence type="ECO:0000256" key="5">
    <source>
        <dbReference type="ARBA" id="ARBA00022989"/>
    </source>
</evidence>
<feature type="transmembrane region" description="Helical" evidence="10">
    <location>
        <begin position="199"/>
        <end position="217"/>
    </location>
</feature>
<evidence type="ECO:0000313" key="12">
    <source>
        <dbReference type="EMBL" id="KAF7343778.1"/>
    </source>
</evidence>
<dbReference type="GO" id="GO:0016020">
    <property type="term" value="C:membrane"/>
    <property type="evidence" value="ECO:0007669"/>
    <property type="project" value="UniProtKB-SubCell"/>
</dbReference>
<name>A0A8H6XM49_9AGAR</name>
<evidence type="ECO:0000256" key="6">
    <source>
        <dbReference type="ARBA" id="ARBA00023136"/>
    </source>
</evidence>
<proteinExistence type="inferred from homology"/>
<feature type="transmembrane region" description="Helical" evidence="10">
    <location>
        <begin position="416"/>
        <end position="434"/>
    </location>
</feature>
<feature type="transmembrane region" description="Helical" evidence="10">
    <location>
        <begin position="441"/>
        <end position="463"/>
    </location>
</feature>
<dbReference type="EMBL" id="JACAZH010000022">
    <property type="protein sequence ID" value="KAF7343778.1"/>
    <property type="molecule type" value="Genomic_DNA"/>
</dbReference>
<feature type="transmembrane region" description="Helical" evidence="10">
    <location>
        <begin position="171"/>
        <end position="190"/>
    </location>
</feature>
<dbReference type="GO" id="GO:0005351">
    <property type="term" value="F:carbohydrate:proton symporter activity"/>
    <property type="evidence" value="ECO:0007669"/>
    <property type="project" value="TreeGrafter"/>
</dbReference>
<evidence type="ECO:0000256" key="9">
    <source>
        <dbReference type="SAM" id="MobiDB-lite"/>
    </source>
</evidence>
<evidence type="ECO:0000259" key="11">
    <source>
        <dbReference type="PROSITE" id="PS50850"/>
    </source>
</evidence>
<keyword evidence="4 10" id="KW-0812">Transmembrane</keyword>
<accession>A0A8H6XM49</accession>
<feature type="transmembrane region" description="Helical" evidence="10">
    <location>
        <begin position="288"/>
        <end position="309"/>
    </location>
</feature>
<evidence type="ECO:0000256" key="8">
    <source>
        <dbReference type="RuleBase" id="RU003346"/>
    </source>
</evidence>
<gene>
    <name evidence="12" type="ORF">MSAN_01958800</name>
</gene>
<dbReference type="AlphaFoldDB" id="A0A8H6XM49"/>
<keyword evidence="13" id="KW-1185">Reference proteome</keyword>
<comment type="subcellular location">
    <subcellularLocation>
        <location evidence="1">Membrane</location>
        <topology evidence="1">Multi-pass membrane protein</topology>
    </subcellularLocation>
</comment>
<dbReference type="PANTHER" id="PTHR48022">
    <property type="entry name" value="PLASTIDIC GLUCOSE TRANSPORTER 4"/>
    <property type="match status" value="1"/>
</dbReference>
<organism evidence="12 13">
    <name type="scientific">Mycena sanguinolenta</name>
    <dbReference type="NCBI Taxonomy" id="230812"/>
    <lineage>
        <taxon>Eukaryota</taxon>
        <taxon>Fungi</taxon>
        <taxon>Dikarya</taxon>
        <taxon>Basidiomycota</taxon>
        <taxon>Agaricomycotina</taxon>
        <taxon>Agaricomycetes</taxon>
        <taxon>Agaricomycetidae</taxon>
        <taxon>Agaricales</taxon>
        <taxon>Marasmiineae</taxon>
        <taxon>Mycenaceae</taxon>
        <taxon>Mycena</taxon>
    </lineage>
</organism>
<feature type="region of interest" description="Disordered" evidence="9">
    <location>
        <begin position="37"/>
        <end position="72"/>
    </location>
</feature>
<feature type="transmembrane region" description="Helical" evidence="10">
    <location>
        <begin position="119"/>
        <end position="143"/>
    </location>
</feature>
<feature type="transmembrane region" description="Helical" evidence="10">
    <location>
        <begin position="380"/>
        <end position="396"/>
    </location>
</feature>
<evidence type="ECO:0000256" key="2">
    <source>
        <dbReference type="ARBA" id="ARBA00010992"/>
    </source>
</evidence>
<dbReference type="OrthoDB" id="6612291at2759"/>
<evidence type="ECO:0000313" key="13">
    <source>
        <dbReference type="Proteomes" id="UP000623467"/>
    </source>
</evidence>
<feature type="domain" description="Major facilitator superfamily (MFS) profile" evidence="11">
    <location>
        <begin position="121"/>
        <end position="563"/>
    </location>
</feature>
<dbReference type="PROSITE" id="PS00217">
    <property type="entry name" value="SUGAR_TRANSPORT_2"/>
    <property type="match status" value="1"/>
</dbReference>
<evidence type="ECO:0000256" key="1">
    <source>
        <dbReference type="ARBA" id="ARBA00004141"/>
    </source>
</evidence>
<evidence type="ECO:0000256" key="3">
    <source>
        <dbReference type="ARBA" id="ARBA00022448"/>
    </source>
</evidence>
<dbReference type="InterPro" id="IPR020846">
    <property type="entry name" value="MFS_dom"/>
</dbReference>
<comment type="similarity">
    <text evidence="2 8">Belongs to the major facilitator superfamily. Sugar transporter (TC 2.A.1.1) family.</text>
</comment>
<evidence type="ECO:0000256" key="7">
    <source>
        <dbReference type="ARBA" id="ARBA00049119"/>
    </source>
</evidence>
<keyword evidence="3 8" id="KW-0813">Transport</keyword>
<dbReference type="InterPro" id="IPR050360">
    <property type="entry name" value="MFS_Sugar_Transporters"/>
</dbReference>
<dbReference type="PROSITE" id="PS50850">
    <property type="entry name" value="MFS"/>
    <property type="match status" value="1"/>
</dbReference>
<feature type="transmembrane region" description="Helical" evidence="10">
    <location>
        <begin position="223"/>
        <end position="245"/>
    </location>
</feature>
<reference evidence="12" key="1">
    <citation type="submission" date="2020-05" db="EMBL/GenBank/DDBJ databases">
        <title>Mycena genomes resolve the evolution of fungal bioluminescence.</title>
        <authorList>
            <person name="Tsai I.J."/>
        </authorList>
    </citation>
    <scope>NUCLEOTIDE SEQUENCE</scope>
    <source>
        <strain evidence="12">160909Yilan</strain>
    </source>
</reference>
<sequence>MRAFGVVCETHQIAIFVWPPRSAAAPAGRQARAPLVGRPLGPLLQNRTSQTPPLRRRPPSAPWPQTSKIPSSGVLRTDNAELAHEIENYADVIKDAAQNDEVEHKQTVREAWGIYKKAVFWSVLLSAALVMEGYDVVVIASFYEQPAFLKRFGSVNPATGSLIIPARWQSGLGNGSSVGGIIGLMINGWASERFGPRRTYIFSMFGMIVAIFGPVFSQTLVQLTVSEILCGLFWGVFQTLTTAYASEVLPIQLRHYLTAYINMCWGFGILLSSGVVRATLTINSDWGWRLPFVIQWVWPVPLLIGAYFAPESPWWLVRQGRYDDAEKSVRRLTNPDLFSADDAKRSVANMIHTTAIERKIQAGTSYIQCFSGIDLRRTEIAMMVFAIQLLSGENLIGQGVQLHAGLGTIATYDVNIALNSMFIIGTVASWFLLARFGRRTLYIAGLIAMAVVLLLIGAIDFASSNASKWASGALLVALNFAYNATLGAVCYVIIAEVGSTRLRAKTIVLARCAYQIMNIICGIIVPDMLSPTAWNWGPKSGFFWFASATLCAIYCWFRLPETRGRSYGELDILFENKIPAWRFSGTKVDQFDLRGVPSVNEKASHDEKQ</sequence>
<keyword evidence="6 10" id="KW-0472">Membrane</keyword>
<dbReference type="Gene3D" id="1.20.1250.20">
    <property type="entry name" value="MFS general substrate transporter like domains"/>
    <property type="match status" value="1"/>
</dbReference>
<dbReference type="Proteomes" id="UP000623467">
    <property type="component" value="Unassembled WGS sequence"/>
</dbReference>
<evidence type="ECO:0000256" key="10">
    <source>
        <dbReference type="SAM" id="Phobius"/>
    </source>
</evidence>